<sequence length="216" mass="22096">MRVMALLVARDLRQAWQSAGLWLPVAFLLLVASLYPFAVGPDAALLRRSGGGMLWIAALLASLLPVDRLIAPDRDAGVLDQIALRGVGDETLMLARLIAHWLGFGPALMIATLPASALLKLDAATVWMLELGLLIGTPALAALGLLVASLTAGLRSSGALAGLLALPLAVPLLIFGAGTLGDGSGAALKFLGAASLLLVAITPFAAGAAIRAGREW</sequence>
<evidence type="ECO:0000256" key="8">
    <source>
        <dbReference type="ARBA" id="ARBA00022692"/>
    </source>
</evidence>
<evidence type="ECO:0000313" key="15">
    <source>
        <dbReference type="Proteomes" id="UP001203512"/>
    </source>
</evidence>
<feature type="transmembrane region" description="Helical" evidence="13">
    <location>
        <begin position="21"/>
        <end position="40"/>
    </location>
</feature>
<evidence type="ECO:0000256" key="1">
    <source>
        <dbReference type="ARBA" id="ARBA00002442"/>
    </source>
</evidence>
<dbReference type="PANTHER" id="PTHR30070">
    <property type="entry name" value="HEME EXPORTER PROTEIN B"/>
    <property type="match status" value="1"/>
</dbReference>
<evidence type="ECO:0000256" key="3">
    <source>
        <dbReference type="ARBA" id="ARBA00010544"/>
    </source>
</evidence>
<accession>A0ABT0E2B7</accession>
<name>A0ABT0E2B7_9SPHN</name>
<dbReference type="PANTHER" id="PTHR30070:SF1">
    <property type="entry name" value="CYTOCHROME C BIOGENESIS B-RELATED"/>
    <property type="match status" value="1"/>
</dbReference>
<feature type="transmembrane region" description="Helical" evidence="13">
    <location>
        <begin position="125"/>
        <end position="147"/>
    </location>
</feature>
<feature type="transmembrane region" description="Helical" evidence="13">
    <location>
        <begin position="92"/>
        <end position="113"/>
    </location>
</feature>
<comment type="caution">
    <text evidence="14">The sequence shown here is derived from an EMBL/GenBank/DDBJ whole genome shotgun (WGS) entry which is preliminary data.</text>
</comment>
<keyword evidence="9 12" id="KW-0201">Cytochrome c-type biogenesis</keyword>
<keyword evidence="5 12" id="KW-0813">Transport</keyword>
<dbReference type="PIRSF" id="PIRSF002764">
    <property type="entry name" value="CcmB"/>
    <property type="match status" value="1"/>
</dbReference>
<evidence type="ECO:0000313" key="14">
    <source>
        <dbReference type="EMBL" id="MCK0533463.1"/>
    </source>
</evidence>
<proteinExistence type="inferred from homology"/>
<comment type="function">
    <text evidence="1 12">Required for the export of heme to the periplasm for the biogenesis of c-type cytochromes.</text>
</comment>
<evidence type="ECO:0000256" key="11">
    <source>
        <dbReference type="ARBA" id="ARBA00023136"/>
    </source>
</evidence>
<feature type="transmembrane region" description="Helical" evidence="13">
    <location>
        <begin position="159"/>
        <end position="178"/>
    </location>
</feature>
<dbReference type="EMBL" id="JALKHS010000021">
    <property type="protein sequence ID" value="MCK0533463.1"/>
    <property type="molecule type" value="Genomic_DNA"/>
</dbReference>
<feature type="transmembrane region" description="Helical" evidence="13">
    <location>
        <begin position="52"/>
        <end position="71"/>
    </location>
</feature>
<evidence type="ECO:0000256" key="10">
    <source>
        <dbReference type="ARBA" id="ARBA00022989"/>
    </source>
</evidence>
<dbReference type="PRINTS" id="PR01414">
    <property type="entry name" value="CCMBBIOGNSIS"/>
</dbReference>
<dbReference type="InterPro" id="IPR003544">
    <property type="entry name" value="Cyt_c_biogenesis_CcmB"/>
</dbReference>
<keyword evidence="11 12" id="KW-0472">Membrane</keyword>
<keyword evidence="6 12" id="KW-1003">Cell membrane</keyword>
<evidence type="ECO:0000256" key="13">
    <source>
        <dbReference type="SAM" id="Phobius"/>
    </source>
</evidence>
<keyword evidence="10 13" id="KW-1133">Transmembrane helix</keyword>
<gene>
    <name evidence="14" type="ORF">MU848_17880</name>
</gene>
<organism evidence="14 15">
    <name type="scientific">Sphingobium agri</name>
    <dbReference type="NCBI Taxonomy" id="2933566"/>
    <lineage>
        <taxon>Bacteria</taxon>
        <taxon>Pseudomonadati</taxon>
        <taxon>Pseudomonadota</taxon>
        <taxon>Alphaproteobacteria</taxon>
        <taxon>Sphingomonadales</taxon>
        <taxon>Sphingomonadaceae</taxon>
        <taxon>Sphingobium</taxon>
    </lineage>
</organism>
<evidence type="ECO:0000256" key="12">
    <source>
        <dbReference type="PIRNR" id="PIRNR002764"/>
    </source>
</evidence>
<keyword evidence="8 13" id="KW-0812">Transmembrane</keyword>
<feature type="transmembrane region" description="Helical" evidence="13">
    <location>
        <begin position="190"/>
        <end position="210"/>
    </location>
</feature>
<protein>
    <recommendedName>
        <fullName evidence="4 12">Heme exporter protein B</fullName>
    </recommendedName>
</protein>
<evidence type="ECO:0000256" key="7">
    <source>
        <dbReference type="ARBA" id="ARBA00022519"/>
    </source>
</evidence>
<keyword evidence="7 12" id="KW-0997">Cell inner membrane</keyword>
<evidence type="ECO:0000256" key="6">
    <source>
        <dbReference type="ARBA" id="ARBA00022475"/>
    </source>
</evidence>
<keyword evidence="15" id="KW-1185">Reference proteome</keyword>
<dbReference type="Pfam" id="PF03379">
    <property type="entry name" value="CcmB"/>
    <property type="match status" value="1"/>
</dbReference>
<evidence type="ECO:0000256" key="4">
    <source>
        <dbReference type="ARBA" id="ARBA00016452"/>
    </source>
</evidence>
<reference evidence="14 15" key="1">
    <citation type="submission" date="2022-04" db="EMBL/GenBank/DDBJ databases">
        <authorList>
            <person name="Huq M.A."/>
        </authorList>
    </citation>
    <scope>NUCLEOTIDE SEQUENCE [LARGE SCALE GENOMIC DNA]</scope>
    <source>
        <strain evidence="14 15">MAH-33</strain>
    </source>
</reference>
<evidence type="ECO:0000256" key="2">
    <source>
        <dbReference type="ARBA" id="ARBA00004429"/>
    </source>
</evidence>
<dbReference type="InterPro" id="IPR026031">
    <property type="entry name" value="Cyt_c_CcmB_bac"/>
</dbReference>
<comment type="subcellular location">
    <subcellularLocation>
        <location evidence="2">Cell inner membrane</location>
        <topology evidence="2">Multi-pass membrane protein</topology>
    </subcellularLocation>
</comment>
<comment type="similarity">
    <text evidence="3 12">Belongs to the CcmB/CycW/HelB family.</text>
</comment>
<evidence type="ECO:0000256" key="9">
    <source>
        <dbReference type="ARBA" id="ARBA00022748"/>
    </source>
</evidence>
<evidence type="ECO:0000256" key="5">
    <source>
        <dbReference type="ARBA" id="ARBA00022448"/>
    </source>
</evidence>
<dbReference type="Proteomes" id="UP001203512">
    <property type="component" value="Unassembled WGS sequence"/>
</dbReference>